<dbReference type="PANTHER" id="PTHR33096">
    <property type="entry name" value="CXC2 DOMAIN-CONTAINING PROTEIN"/>
    <property type="match status" value="1"/>
</dbReference>
<sequence length="291" mass="33551">MYKPSNVVNPYNITVQKKGEEEECELSTLENTFKAVNDNRNKNSNVVDKNGLFACSCGRHGSPYIIIDVMKGEGVDEINKRLIQESNANNISPPPIDIMYDICCLTRKSLEKKYSFLQDRGSKFAVNIFHTYAHIWECQINYHPGYTVGWDLTDGEDIVSQLRKDKTGALAESSGFSMNNGTTMWHSWCRANEEVEIFKIIINHYRTHKYNYLQQLESVVNSLEPIDETMRVALALIKESNLPLAKRWRRKTYDAVINDIGLREITVDDEEDQCSDVEEELGIDEEREEEY</sequence>
<feature type="region of interest" description="Disordered" evidence="1">
    <location>
        <begin position="271"/>
        <end position="291"/>
    </location>
</feature>
<name>A0A8H7SI14_9FUNG</name>
<evidence type="ECO:0000256" key="1">
    <source>
        <dbReference type="SAM" id="MobiDB-lite"/>
    </source>
</evidence>
<dbReference type="EMBL" id="JAEPRE010000183">
    <property type="protein sequence ID" value="KAG2230789.1"/>
    <property type="molecule type" value="Genomic_DNA"/>
</dbReference>
<dbReference type="Pfam" id="PF18758">
    <property type="entry name" value="KDZ"/>
    <property type="match status" value="1"/>
</dbReference>
<evidence type="ECO:0000313" key="2">
    <source>
        <dbReference type="EMBL" id="KAG2230789.1"/>
    </source>
</evidence>
<gene>
    <name evidence="2" type="ORF">INT48_006811</name>
</gene>
<dbReference type="PANTHER" id="PTHR33096:SF1">
    <property type="entry name" value="CXC1-LIKE CYSTEINE CLUSTER ASSOCIATED WITH KDZ TRANSPOSASES DOMAIN-CONTAINING PROTEIN"/>
    <property type="match status" value="1"/>
</dbReference>
<reference evidence="2" key="1">
    <citation type="submission" date="2021-01" db="EMBL/GenBank/DDBJ databases">
        <title>Metabolic potential, ecology and presence of endohyphal bacteria is reflected in genomic diversity of Mucoromycotina.</title>
        <authorList>
            <person name="Muszewska A."/>
            <person name="Okrasinska A."/>
            <person name="Steczkiewicz K."/>
            <person name="Drgas O."/>
            <person name="Orlowska M."/>
            <person name="Perlinska-Lenart U."/>
            <person name="Aleksandrzak-Piekarczyk T."/>
            <person name="Szatraj K."/>
            <person name="Zielenkiewicz U."/>
            <person name="Pilsyk S."/>
            <person name="Malc E."/>
            <person name="Mieczkowski P."/>
            <person name="Kruszewska J.S."/>
            <person name="Biernat P."/>
            <person name="Pawlowska J."/>
        </authorList>
    </citation>
    <scope>NUCLEOTIDE SEQUENCE</scope>
    <source>
        <strain evidence="2">WA0000018081</strain>
    </source>
</reference>
<dbReference type="InterPro" id="IPR040521">
    <property type="entry name" value="KDZ"/>
</dbReference>
<dbReference type="Proteomes" id="UP000613177">
    <property type="component" value="Unassembled WGS sequence"/>
</dbReference>
<comment type="caution">
    <text evidence="2">The sequence shown here is derived from an EMBL/GenBank/DDBJ whole genome shotgun (WGS) entry which is preliminary data.</text>
</comment>
<accession>A0A8H7SI14</accession>
<dbReference type="AlphaFoldDB" id="A0A8H7SI14"/>
<evidence type="ECO:0000313" key="3">
    <source>
        <dbReference type="Proteomes" id="UP000613177"/>
    </source>
</evidence>
<protein>
    <submittedName>
        <fullName evidence="2">Uncharacterized protein</fullName>
    </submittedName>
</protein>
<organism evidence="2 3">
    <name type="scientific">Thamnidium elegans</name>
    <dbReference type="NCBI Taxonomy" id="101142"/>
    <lineage>
        <taxon>Eukaryota</taxon>
        <taxon>Fungi</taxon>
        <taxon>Fungi incertae sedis</taxon>
        <taxon>Mucoromycota</taxon>
        <taxon>Mucoromycotina</taxon>
        <taxon>Mucoromycetes</taxon>
        <taxon>Mucorales</taxon>
        <taxon>Mucorineae</taxon>
        <taxon>Mucoraceae</taxon>
        <taxon>Thamnidium</taxon>
    </lineage>
</organism>
<keyword evidence="3" id="KW-1185">Reference proteome</keyword>
<proteinExistence type="predicted"/>